<dbReference type="AlphaFoldDB" id="A0A8C4X4T5"/>
<organism evidence="3 4">
    <name type="scientific">Erpetoichthys calabaricus</name>
    <name type="common">Rope fish</name>
    <name type="synonym">Calamoichthys calabaricus</name>
    <dbReference type="NCBI Taxonomy" id="27687"/>
    <lineage>
        <taxon>Eukaryota</taxon>
        <taxon>Metazoa</taxon>
        <taxon>Chordata</taxon>
        <taxon>Craniata</taxon>
        <taxon>Vertebrata</taxon>
        <taxon>Euteleostomi</taxon>
        <taxon>Actinopterygii</taxon>
        <taxon>Polypteriformes</taxon>
        <taxon>Polypteridae</taxon>
        <taxon>Erpetoichthys</taxon>
    </lineage>
</organism>
<evidence type="ECO:0000259" key="2">
    <source>
        <dbReference type="PROSITE" id="PS50146"/>
    </source>
</evidence>
<dbReference type="PROSITE" id="PS50146">
    <property type="entry name" value="DAGK"/>
    <property type="match status" value="1"/>
</dbReference>
<dbReference type="GO" id="GO:0047620">
    <property type="term" value="F:acylglycerol kinase activity"/>
    <property type="evidence" value="ECO:0007669"/>
    <property type="project" value="TreeGrafter"/>
</dbReference>
<keyword evidence="4" id="KW-1185">Reference proteome</keyword>
<dbReference type="InterPro" id="IPR016064">
    <property type="entry name" value="NAD/diacylglycerol_kinase_sf"/>
</dbReference>
<dbReference type="InterPro" id="IPR017438">
    <property type="entry name" value="ATP-NAD_kinase_N"/>
</dbReference>
<evidence type="ECO:0000256" key="1">
    <source>
        <dbReference type="SAM" id="Phobius"/>
    </source>
</evidence>
<dbReference type="GO" id="GO:0005739">
    <property type="term" value="C:mitochondrion"/>
    <property type="evidence" value="ECO:0007669"/>
    <property type="project" value="TreeGrafter"/>
</dbReference>
<dbReference type="PANTHER" id="PTHR12358">
    <property type="entry name" value="SPHINGOSINE KINASE"/>
    <property type="match status" value="1"/>
</dbReference>
<dbReference type="GO" id="GO:0016020">
    <property type="term" value="C:membrane"/>
    <property type="evidence" value="ECO:0007669"/>
    <property type="project" value="TreeGrafter"/>
</dbReference>
<dbReference type="GO" id="GO:0004143">
    <property type="term" value="F:ATP-dependent diacylglycerol kinase activity"/>
    <property type="evidence" value="ECO:0007669"/>
    <property type="project" value="TreeGrafter"/>
</dbReference>
<dbReference type="Pfam" id="PF00781">
    <property type="entry name" value="DAGK_cat"/>
    <property type="match status" value="1"/>
</dbReference>
<dbReference type="Gene3D" id="3.40.50.10330">
    <property type="entry name" value="Probable inorganic polyphosphate/atp-NAD kinase, domain 1"/>
    <property type="match status" value="1"/>
</dbReference>
<dbReference type="InterPro" id="IPR001206">
    <property type="entry name" value="Diacylglycerol_kinase_cat_dom"/>
</dbReference>
<feature type="transmembrane region" description="Helical" evidence="1">
    <location>
        <begin position="95"/>
        <end position="114"/>
    </location>
</feature>
<dbReference type="GO" id="GO:0046513">
    <property type="term" value="P:ceramide biosynthetic process"/>
    <property type="evidence" value="ECO:0007669"/>
    <property type="project" value="TreeGrafter"/>
</dbReference>
<keyword evidence="1" id="KW-0812">Transmembrane</keyword>
<dbReference type="InterPro" id="IPR050187">
    <property type="entry name" value="Lipid_Phosphate_FormReg"/>
</dbReference>
<keyword evidence="1" id="KW-1133">Transmembrane helix</keyword>
<gene>
    <name evidence="3" type="primary">AGK</name>
</gene>
<protein>
    <submittedName>
        <fullName evidence="3">Acylglycerol kinase</fullName>
    </submittedName>
</protein>
<sequence length="133" mass="14808">IDPLLFDTHYYEGQAKKLLDLMEPADLIIIAGGNGTLQEVITGLLRRTDEDVFSKIPIGFIPLGTTNTLSHTLFPPCDNKVKLGTKCGISTVNSIYNSIVWCVVFILMEFNLYFEMNCCNLMVTNTAFSVYCA</sequence>
<reference evidence="3" key="1">
    <citation type="submission" date="2021-06" db="EMBL/GenBank/DDBJ databases">
        <authorList>
            <consortium name="Wellcome Sanger Institute Data Sharing"/>
        </authorList>
    </citation>
    <scope>NUCLEOTIDE SEQUENCE [LARGE SCALE GENOMIC DNA]</scope>
</reference>
<dbReference type="PANTHER" id="PTHR12358:SF31">
    <property type="entry name" value="ACYLGLYCEROL KINASE, MITOCHONDRIAL"/>
    <property type="match status" value="1"/>
</dbReference>
<feature type="domain" description="DAGKc" evidence="2">
    <location>
        <begin position="1"/>
        <end position="79"/>
    </location>
</feature>
<dbReference type="GO" id="GO:0001729">
    <property type="term" value="F:ceramide kinase activity"/>
    <property type="evidence" value="ECO:0007669"/>
    <property type="project" value="TreeGrafter"/>
</dbReference>
<reference evidence="3" key="2">
    <citation type="submission" date="2025-08" db="UniProtKB">
        <authorList>
            <consortium name="Ensembl"/>
        </authorList>
    </citation>
    <scope>IDENTIFICATION</scope>
</reference>
<dbReference type="GeneTree" id="ENSGT00940000154961"/>
<proteinExistence type="predicted"/>
<dbReference type="Proteomes" id="UP000694620">
    <property type="component" value="Chromosome 1"/>
</dbReference>
<reference evidence="3" key="3">
    <citation type="submission" date="2025-09" db="UniProtKB">
        <authorList>
            <consortium name="Ensembl"/>
        </authorList>
    </citation>
    <scope>IDENTIFICATION</scope>
</reference>
<evidence type="ECO:0000313" key="4">
    <source>
        <dbReference type="Proteomes" id="UP000694620"/>
    </source>
</evidence>
<accession>A0A8C4X4T5</accession>
<name>A0A8C4X4T5_ERPCA</name>
<evidence type="ECO:0000313" key="3">
    <source>
        <dbReference type="Ensembl" id="ENSECRP00000004794.1"/>
    </source>
</evidence>
<keyword evidence="1" id="KW-0472">Membrane</keyword>
<dbReference type="SUPFAM" id="SSF111331">
    <property type="entry name" value="NAD kinase/diacylglycerol kinase-like"/>
    <property type="match status" value="1"/>
</dbReference>
<dbReference type="GO" id="GO:0046512">
    <property type="term" value="P:sphingosine biosynthetic process"/>
    <property type="evidence" value="ECO:0007669"/>
    <property type="project" value="TreeGrafter"/>
</dbReference>
<dbReference type="Ensembl" id="ENSECRT00000004877.1">
    <property type="protein sequence ID" value="ENSECRP00000004794.1"/>
    <property type="gene ID" value="ENSECRG00000003233.1"/>
</dbReference>